<evidence type="ECO:0000313" key="2">
    <source>
        <dbReference type="EMBL" id="KAJ3048893.1"/>
    </source>
</evidence>
<dbReference type="Proteomes" id="UP001212841">
    <property type="component" value="Unassembled WGS sequence"/>
</dbReference>
<comment type="caution">
    <text evidence="2">The sequence shown here is derived from an EMBL/GenBank/DDBJ whole genome shotgun (WGS) entry which is preliminary data.</text>
</comment>
<accession>A0AAD5WZZ2</accession>
<dbReference type="EMBL" id="JADGJD010000722">
    <property type="protein sequence ID" value="KAJ3048893.1"/>
    <property type="molecule type" value="Genomic_DNA"/>
</dbReference>
<dbReference type="AlphaFoldDB" id="A0AAD5WZZ2"/>
<feature type="compositionally biased region" description="Low complexity" evidence="1">
    <location>
        <begin position="246"/>
        <end position="274"/>
    </location>
</feature>
<gene>
    <name evidence="2" type="ORF">HK097_010112</name>
</gene>
<keyword evidence="3" id="KW-1185">Reference proteome</keyword>
<evidence type="ECO:0000256" key="1">
    <source>
        <dbReference type="SAM" id="MobiDB-lite"/>
    </source>
</evidence>
<evidence type="ECO:0000313" key="3">
    <source>
        <dbReference type="Proteomes" id="UP001212841"/>
    </source>
</evidence>
<sequence length="395" mass="42542">MHQFDFGKQSWRSITTGGTLPNWSNVKAVMDYDTLVVYAFTDGRMLRLGGADKQNVANNPTHLDWLEASVNNQPFTVPKDYKATLSGTWINIYFFGIPGTKSGEVWGWRIHYGEWGPAPQSVGANFPNTGGKAATFSYKDPNVGTHNGAPNNIAFVPDDYSGLFIVDGYRNTTTTGPAPPKDQTSSLTTYIASNRYLVQFTPDTGALRFIDYGWLFNASGTQADSVWKEATVVSGLAKSPTTPAPAANGTSNASGTTSSRAAGATGTGGASAAAGSGGRERFGVGIGTLVGKTASQLIDVPGNSSSKDRTFSCLEIIGLRRERRIDSHFASKAAVWFHASLFRENEAAQKKDKPVKPVPNLGTMARREVLMRPTFGRKGLGHMWKSSMGRRVHLD</sequence>
<organism evidence="2 3">
    <name type="scientific">Rhizophlyctis rosea</name>
    <dbReference type="NCBI Taxonomy" id="64517"/>
    <lineage>
        <taxon>Eukaryota</taxon>
        <taxon>Fungi</taxon>
        <taxon>Fungi incertae sedis</taxon>
        <taxon>Chytridiomycota</taxon>
        <taxon>Chytridiomycota incertae sedis</taxon>
        <taxon>Chytridiomycetes</taxon>
        <taxon>Rhizophlyctidales</taxon>
        <taxon>Rhizophlyctidaceae</taxon>
        <taxon>Rhizophlyctis</taxon>
    </lineage>
</organism>
<name>A0AAD5WZZ2_9FUNG</name>
<reference evidence="2" key="1">
    <citation type="submission" date="2020-05" db="EMBL/GenBank/DDBJ databases">
        <title>Phylogenomic resolution of chytrid fungi.</title>
        <authorList>
            <person name="Stajich J.E."/>
            <person name="Amses K."/>
            <person name="Simmons R."/>
            <person name="Seto K."/>
            <person name="Myers J."/>
            <person name="Bonds A."/>
            <person name="Quandt C.A."/>
            <person name="Barry K."/>
            <person name="Liu P."/>
            <person name="Grigoriev I."/>
            <person name="Longcore J.E."/>
            <person name="James T.Y."/>
        </authorList>
    </citation>
    <scope>NUCLEOTIDE SEQUENCE</scope>
    <source>
        <strain evidence="2">JEL0318</strain>
    </source>
</reference>
<protein>
    <submittedName>
        <fullName evidence="2">Uncharacterized protein</fullName>
    </submittedName>
</protein>
<feature type="region of interest" description="Disordered" evidence="1">
    <location>
        <begin position="237"/>
        <end position="277"/>
    </location>
</feature>
<proteinExistence type="predicted"/>